<comment type="subcellular location">
    <subcellularLocation>
        <location evidence="5">Cell membrane</location>
        <topology evidence="5">Multi-pass membrane protein</topology>
    </subcellularLocation>
    <subcellularLocation>
        <location evidence="1">Membrane</location>
        <topology evidence="1">Multi-pass membrane protein</topology>
    </subcellularLocation>
</comment>
<reference evidence="7" key="1">
    <citation type="submission" date="2017-09" db="EMBL/GenBank/DDBJ databases">
        <title>Depth-based differentiation of microbial function through sediment-hosted aquifers and enrichment of novel symbionts in the deep terrestrial subsurface.</title>
        <authorList>
            <person name="Probst A.J."/>
            <person name="Ladd B."/>
            <person name="Jarett J.K."/>
            <person name="Geller-Mcgrath D.E."/>
            <person name="Sieber C.M.K."/>
            <person name="Emerson J.B."/>
            <person name="Anantharaman K."/>
            <person name="Thomas B.C."/>
            <person name="Malmstrom R."/>
            <person name="Stieglmeier M."/>
            <person name="Klingl A."/>
            <person name="Woyke T."/>
            <person name="Ryan C.M."/>
            <person name="Banfield J.F."/>
        </authorList>
    </citation>
    <scope>NUCLEOTIDE SEQUENCE [LARGE SCALE GENOMIC DNA]</scope>
</reference>
<evidence type="ECO:0000256" key="4">
    <source>
        <dbReference type="ARBA" id="ARBA00023136"/>
    </source>
</evidence>
<keyword evidence="5" id="KW-1003">Cell membrane</keyword>
<feature type="transmembrane region" description="Helical" evidence="5">
    <location>
        <begin position="7"/>
        <end position="36"/>
    </location>
</feature>
<dbReference type="Proteomes" id="UP000229307">
    <property type="component" value="Unassembled WGS sequence"/>
</dbReference>
<sequence length="119" mass="12535">MQILGYIILGIAAGVLSGFLGIGGGVIIIPVLVYMFGLTQHQAQGTSLAALLPPIGLLAFLKYYQNGCADLKIGLIIAAGFFFGGLLGAVFAQPIPDVMLKRIFGIFLFVIAARMCFGR</sequence>
<keyword evidence="3 5" id="KW-1133">Transmembrane helix</keyword>
<dbReference type="PANTHER" id="PTHR43701">
    <property type="entry name" value="MEMBRANE TRANSPORTER PROTEIN MJ0441-RELATED"/>
    <property type="match status" value="1"/>
</dbReference>
<comment type="caution">
    <text evidence="6">The sequence shown here is derived from an EMBL/GenBank/DDBJ whole genome shotgun (WGS) entry which is preliminary data.</text>
</comment>
<evidence type="ECO:0000256" key="5">
    <source>
        <dbReference type="RuleBase" id="RU363041"/>
    </source>
</evidence>
<name>A0A2M7S4R9_9BACT</name>
<evidence type="ECO:0000256" key="3">
    <source>
        <dbReference type="ARBA" id="ARBA00022989"/>
    </source>
</evidence>
<dbReference type="AlphaFoldDB" id="A0A2M7S4R9"/>
<gene>
    <name evidence="6" type="ORF">COY52_12210</name>
</gene>
<feature type="transmembrane region" description="Helical" evidence="5">
    <location>
        <begin position="98"/>
        <end position="117"/>
    </location>
</feature>
<evidence type="ECO:0000313" key="7">
    <source>
        <dbReference type="Proteomes" id="UP000229307"/>
    </source>
</evidence>
<comment type="similarity">
    <text evidence="5">Belongs to the 4-toluene sulfonate uptake permease (TSUP) (TC 2.A.102) family.</text>
</comment>
<keyword evidence="2 5" id="KW-0812">Transmembrane</keyword>
<dbReference type="EMBL" id="PFMR01000338">
    <property type="protein sequence ID" value="PIZ14542.1"/>
    <property type="molecule type" value="Genomic_DNA"/>
</dbReference>
<dbReference type="PANTHER" id="PTHR43701:SF2">
    <property type="entry name" value="MEMBRANE TRANSPORTER PROTEIN YJNA-RELATED"/>
    <property type="match status" value="1"/>
</dbReference>
<evidence type="ECO:0000256" key="1">
    <source>
        <dbReference type="ARBA" id="ARBA00004141"/>
    </source>
</evidence>
<accession>A0A2M7S4R9</accession>
<protein>
    <recommendedName>
        <fullName evidence="5">Probable membrane transporter protein</fullName>
    </recommendedName>
</protein>
<dbReference type="Pfam" id="PF01925">
    <property type="entry name" value="TauE"/>
    <property type="match status" value="1"/>
</dbReference>
<dbReference type="InterPro" id="IPR051598">
    <property type="entry name" value="TSUP/Inactive_protease-like"/>
</dbReference>
<proteinExistence type="inferred from homology"/>
<feature type="transmembrane region" description="Helical" evidence="5">
    <location>
        <begin position="73"/>
        <end position="92"/>
    </location>
</feature>
<dbReference type="InterPro" id="IPR002781">
    <property type="entry name" value="TM_pro_TauE-like"/>
</dbReference>
<evidence type="ECO:0000313" key="6">
    <source>
        <dbReference type="EMBL" id="PIZ14542.1"/>
    </source>
</evidence>
<organism evidence="6 7">
    <name type="scientific">Candidatus Desantisbacteria bacterium CG_4_10_14_0_8_um_filter_48_22</name>
    <dbReference type="NCBI Taxonomy" id="1974543"/>
    <lineage>
        <taxon>Bacteria</taxon>
        <taxon>Candidatus Desantisiibacteriota</taxon>
    </lineage>
</organism>
<evidence type="ECO:0000256" key="2">
    <source>
        <dbReference type="ARBA" id="ARBA00022692"/>
    </source>
</evidence>
<dbReference type="GO" id="GO:0005886">
    <property type="term" value="C:plasma membrane"/>
    <property type="evidence" value="ECO:0007669"/>
    <property type="project" value="UniProtKB-SubCell"/>
</dbReference>
<keyword evidence="4 5" id="KW-0472">Membrane</keyword>
<feature type="transmembrane region" description="Helical" evidence="5">
    <location>
        <begin position="42"/>
        <end position="61"/>
    </location>
</feature>